<dbReference type="PANTHER" id="PTHR24365:SF541">
    <property type="entry name" value="PROTEIN TOLL-RELATED"/>
    <property type="match status" value="1"/>
</dbReference>
<protein>
    <recommendedName>
        <fullName evidence="9">TIR domain-containing protein</fullName>
    </recommendedName>
</protein>
<dbReference type="EMBL" id="JBJQND010000001">
    <property type="protein sequence ID" value="KAL3888218.1"/>
    <property type="molecule type" value="Genomic_DNA"/>
</dbReference>
<keyword evidence="4 6" id="KW-1133">Transmembrane helix</keyword>
<proteinExistence type="predicted"/>
<dbReference type="AlphaFoldDB" id="A0ABD3XT86"/>
<comment type="caution">
    <text evidence="7">The sequence shown here is derived from an EMBL/GenBank/DDBJ whole genome shotgun (WGS) entry which is preliminary data.</text>
</comment>
<dbReference type="Proteomes" id="UP001634394">
    <property type="component" value="Unassembled WGS sequence"/>
</dbReference>
<evidence type="ECO:0000313" key="7">
    <source>
        <dbReference type="EMBL" id="KAL3888218.1"/>
    </source>
</evidence>
<reference evidence="7 8" key="1">
    <citation type="submission" date="2024-11" db="EMBL/GenBank/DDBJ databases">
        <title>Chromosome-level genome assembly of the freshwater bivalve Anodonta woodiana.</title>
        <authorList>
            <person name="Chen X."/>
        </authorList>
    </citation>
    <scope>NUCLEOTIDE SEQUENCE [LARGE SCALE GENOMIC DNA]</scope>
    <source>
        <strain evidence="7">MN2024</strain>
        <tissue evidence="7">Gills</tissue>
    </source>
</reference>
<feature type="transmembrane region" description="Helical" evidence="6">
    <location>
        <begin position="73"/>
        <end position="91"/>
    </location>
</feature>
<evidence type="ECO:0000256" key="6">
    <source>
        <dbReference type="SAM" id="Phobius"/>
    </source>
</evidence>
<dbReference type="PANTHER" id="PTHR24365">
    <property type="entry name" value="TOLL-LIKE RECEPTOR"/>
    <property type="match status" value="1"/>
</dbReference>
<name>A0ABD3XT86_SINWO</name>
<keyword evidence="5 6" id="KW-0472">Membrane</keyword>
<accession>A0ABD3XT86</accession>
<feature type="transmembrane region" description="Helical" evidence="6">
    <location>
        <begin position="144"/>
        <end position="161"/>
    </location>
</feature>
<dbReference type="SUPFAM" id="SSF52200">
    <property type="entry name" value="Toll/Interleukin receptor TIR domain"/>
    <property type="match status" value="1"/>
</dbReference>
<evidence type="ECO:0000256" key="4">
    <source>
        <dbReference type="ARBA" id="ARBA00022989"/>
    </source>
</evidence>
<evidence type="ECO:0000256" key="2">
    <source>
        <dbReference type="ARBA" id="ARBA00022692"/>
    </source>
</evidence>
<dbReference type="GO" id="GO:0016020">
    <property type="term" value="C:membrane"/>
    <property type="evidence" value="ECO:0007669"/>
    <property type="project" value="UniProtKB-SubCell"/>
</dbReference>
<dbReference type="Gene3D" id="3.40.50.10140">
    <property type="entry name" value="Toll/interleukin-1 receptor homology (TIR) domain"/>
    <property type="match status" value="1"/>
</dbReference>
<comment type="subcellular location">
    <subcellularLocation>
        <location evidence="1">Membrane</location>
    </subcellularLocation>
</comment>
<evidence type="ECO:0000256" key="3">
    <source>
        <dbReference type="ARBA" id="ARBA00022729"/>
    </source>
</evidence>
<dbReference type="EMBL" id="JBJQND010000001">
    <property type="protein sequence ID" value="KAL3888219.1"/>
    <property type="molecule type" value="Genomic_DNA"/>
</dbReference>
<organism evidence="7 8">
    <name type="scientific">Sinanodonta woodiana</name>
    <name type="common">Chinese pond mussel</name>
    <name type="synonym">Anodonta woodiana</name>
    <dbReference type="NCBI Taxonomy" id="1069815"/>
    <lineage>
        <taxon>Eukaryota</taxon>
        <taxon>Metazoa</taxon>
        <taxon>Spiralia</taxon>
        <taxon>Lophotrochozoa</taxon>
        <taxon>Mollusca</taxon>
        <taxon>Bivalvia</taxon>
        <taxon>Autobranchia</taxon>
        <taxon>Heteroconchia</taxon>
        <taxon>Palaeoheterodonta</taxon>
        <taxon>Unionida</taxon>
        <taxon>Unionoidea</taxon>
        <taxon>Unionidae</taxon>
        <taxon>Unioninae</taxon>
        <taxon>Sinanodonta</taxon>
    </lineage>
</organism>
<keyword evidence="2 6" id="KW-0812">Transmembrane</keyword>
<gene>
    <name evidence="7" type="ORF">ACJMK2_000594</name>
</gene>
<sequence length="766" mass="88568">MGNSAQLKTLRIEPEPKSSFICHCGKKGIMAFEAISALAFVYGIVILTFTNVEDLTVFSCWFTFILLKRSSNAGHITMSFIGLYGVILSFRQSRQKQLDNTDAIIITSILHLLILYHNSIVLYVENKYRKIRRIYKNKSICMKLILIQVSVGMMVVSYTYFACYAIDILKAWIAYGPLNSEINFVITHGKPLGNSQRMKISNDDIASSQKIFFVGYHQSALYSNEYVYHNDTVLLPLKKELKEAYTGENVEFSCSIDLNLNPDVRLYSFSLFFTHNSIEVINSQRRKLYLPDEKIKNGSFYKFSLKLFDIRSEDFGIYRAGIRTILPYGDPFSIFSHTIYDRVLVSEDYVCVFNLSCVVDDYEYVDVPPGALLSFQNFYMQRMGDYLRVEHYVNGIPMNMMSNISFMCCLPSVIFIMKIWDQIPLNLPSLYMIDDKLMKYADAKAFVCMCPSLYGIHRLKFYNDIYDVQLKIWITSEIWHPHITVVYPMSSNLPWRSISERETSLINKSKNERNFSIFEGAAFELLQSNMDDDLALTSYFEIGTMLTIVCIILCVTFASFMYFLKYTASLRAFMYKTLGLMLKVRPPDTGGNLANDIQIRDDSQTYNHDVFVLNVDDDRDFVICELHPAFEDRHLTVCYSEENLPSGPKIENIKLALANSNKVIVVVSSRFINYKLYNNFILPNIILDSLYKGLIAYGNLMLLVIDPCRVPECLIRNDRIVTFDFMRNSRVIFRRKLYEWLDSPVIRPGFAEEPVWHPDLLQLSQA</sequence>
<evidence type="ECO:0000256" key="5">
    <source>
        <dbReference type="ARBA" id="ARBA00023136"/>
    </source>
</evidence>
<evidence type="ECO:0000256" key="1">
    <source>
        <dbReference type="ARBA" id="ARBA00004370"/>
    </source>
</evidence>
<feature type="transmembrane region" description="Helical" evidence="6">
    <location>
        <begin position="103"/>
        <end position="124"/>
    </location>
</feature>
<evidence type="ECO:0000313" key="8">
    <source>
        <dbReference type="Proteomes" id="UP001634394"/>
    </source>
</evidence>
<keyword evidence="8" id="KW-1185">Reference proteome</keyword>
<evidence type="ECO:0008006" key="9">
    <source>
        <dbReference type="Google" id="ProtNLM"/>
    </source>
</evidence>
<keyword evidence="3" id="KW-0732">Signal</keyword>
<feature type="transmembrane region" description="Helical" evidence="6">
    <location>
        <begin position="542"/>
        <end position="564"/>
    </location>
</feature>
<dbReference type="InterPro" id="IPR035897">
    <property type="entry name" value="Toll_tir_struct_dom_sf"/>
</dbReference>